<keyword evidence="13" id="KW-0756">Sterol biosynthesis</keyword>
<keyword evidence="5" id="KW-0153">Cholesterol metabolism</keyword>
<evidence type="ECO:0000256" key="21">
    <source>
        <dbReference type="ARBA" id="ARBA00047795"/>
    </source>
</evidence>
<evidence type="ECO:0000256" key="20">
    <source>
        <dbReference type="ARBA" id="ARBA00042688"/>
    </source>
</evidence>
<comment type="similarity">
    <text evidence="3">Belongs to the ERG4/ERG24 family.</text>
</comment>
<dbReference type="PANTHER" id="PTHR21257">
    <property type="entry name" value="DELTA(14)-STEROL REDUCTASE"/>
    <property type="match status" value="1"/>
</dbReference>
<sequence length="466" mass="53622">MANSETWTKRGVMHRTSRDSPSKGSSETKSWYEKILRQTLVPMLLMVVIPNTVVCIVYLVVERGSNAMTNLSGDLPKFWRDAWTLAGVGDVEVWAVVLGLATWAGLSLLFLGGRRYVGPPTHNGFCPEYVNSGFKYYLLSMLVFVNLLSYRHMLADYSDVTSAWYWYKKMVPFTGALILFGFSVCIVLLVKGLISPSPGEFGSSGNPVFDFYWGLELYPRLGRWFDLKMWTNCRFGMLLWQLEVLLFWKAQVEYSGWNWAMAVTSILQTVYIAKFFWWEDGYMKTIDIIVDHAGFYICWGCIVFVPTFYTLTSMYMVENAPSINVELAVAIFVTGLLMVGLNYWADYQRKIARETDGKCCLWGKPARVVRASYVDAQGKSQKSLLLASGFWGLSRHINYVFEILAALSWEVPASFESFLPYLYVSFLLILLIHRSFRDEEKCRRKYGHFWEAYSHISRYQLLPGIF</sequence>
<evidence type="ECO:0000256" key="11">
    <source>
        <dbReference type="ARBA" id="ARBA00022989"/>
    </source>
</evidence>
<evidence type="ECO:0000256" key="10">
    <source>
        <dbReference type="ARBA" id="ARBA00022955"/>
    </source>
</evidence>
<keyword evidence="11 24" id="KW-1133">Transmembrane helix</keyword>
<dbReference type="PROSITE" id="PS01018">
    <property type="entry name" value="STEROL_REDUCT_2"/>
    <property type="match status" value="1"/>
</dbReference>
<organism evidence="25 26">
    <name type="scientific">Limulus polyphemus</name>
    <name type="common">Atlantic horseshoe crab</name>
    <dbReference type="NCBI Taxonomy" id="6850"/>
    <lineage>
        <taxon>Eukaryota</taxon>
        <taxon>Metazoa</taxon>
        <taxon>Ecdysozoa</taxon>
        <taxon>Arthropoda</taxon>
        <taxon>Chelicerata</taxon>
        <taxon>Merostomata</taxon>
        <taxon>Xiphosura</taxon>
        <taxon>Limulidae</taxon>
        <taxon>Limulus</taxon>
    </lineage>
</organism>
<keyword evidence="4" id="KW-0444">Lipid biosynthesis</keyword>
<keyword evidence="7" id="KW-0152">Cholesterol biosynthesis</keyword>
<evidence type="ECO:0000313" key="26">
    <source>
        <dbReference type="RefSeq" id="XP_022242848.1"/>
    </source>
</evidence>
<proteinExistence type="inferred from homology"/>
<keyword evidence="9" id="KW-0521">NADP</keyword>
<evidence type="ECO:0000256" key="4">
    <source>
        <dbReference type="ARBA" id="ARBA00022516"/>
    </source>
</evidence>
<dbReference type="PANTHER" id="PTHR21257:SF38">
    <property type="entry name" value="7-DEHYDROCHOLESTEROL REDUCTASE"/>
    <property type="match status" value="1"/>
</dbReference>
<accession>A0ABM1SGU3</accession>
<evidence type="ECO:0000256" key="23">
    <source>
        <dbReference type="SAM" id="MobiDB-lite"/>
    </source>
</evidence>
<evidence type="ECO:0000256" key="6">
    <source>
        <dbReference type="ARBA" id="ARBA00022692"/>
    </source>
</evidence>
<comment type="pathway">
    <text evidence="2">Steroid biosynthesis; cholesterol biosynthesis.</text>
</comment>
<comment type="subcellular location">
    <subcellularLocation>
        <location evidence="1">Endoplasmic reticulum membrane</location>
        <topology evidence="1">Multi-pass membrane protein</topology>
    </subcellularLocation>
</comment>
<feature type="transmembrane region" description="Helical" evidence="24">
    <location>
        <begin position="39"/>
        <end position="61"/>
    </location>
</feature>
<evidence type="ECO:0000256" key="2">
    <source>
        <dbReference type="ARBA" id="ARBA00004770"/>
    </source>
</evidence>
<keyword evidence="25" id="KW-1185">Reference proteome</keyword>
<keyword evidence="12" id="KW-0560">Oxidoreductase</keyword>
<dbReference type="GeneID" id="106460435"/>
<evidence type="ECO:0000256" key="22">
    <source>
        <dbReference type="ARBA" id="ARBA00047826"/>
    </source>
</evidence>
<evidence type="ECO:0000256" key="24">
    <source>
        <dbReference type="SAM" id="Phobius"/>
    </source>
</evidence>
<feature type="transmembrane region" description="Helical" evidence="24">
    <location>
        <begin position="289"/>
        <end position="311"/>
    </location>
</feature>
<evidence type="ECO:0000256" key="15">
    <source>
        <dbReference type="ARBA" id="ARBA00023136"/>
    </source>
</evidence>
<evidence type="ECO:0000256" key="3">
    <source>
        <dbReference type="ARBA" id="ARBA00005402"/>
    </source>
</evidence>
<protein>
    <recommendedName>
        <fullName evidence="19">7-dehydrocholesterol reductase</fullName>
        <ecNumber evidence="18">1.3.1.21</ecNumber>
    </recommendedName>
    <alternativeName>
        <fullName evidence="20">Sterol Delta(7)-reductase</fullName>
    </alternativeName>
</protein>
<keyword evidence="14" id="KW-0443">Lipid metabolism</keyword>
<keyword evidence="16" id="KW-1207">Sterol metabolism</keyword>
<comment type="catalytic activity">
    <reaction evidence="21">
        <text>cholesterol + NADP(+) = 7-dehydrocholesterol + NADPH + H(+)</text>
        <dbReference type="Rhea" id="RHEA:23984"/>
        <dbReference type="ChEBI" id="CHEBI:15378"/>
        <dbReference type="ChEBI" id="CHEBI:16113"/>
        <dbReference type="ChEBI" id="CHEBI:17759"/>
        <dbReference type="ChEBI" id="CHEBI:57783"/>
        <dbReference type="ChEBI" id="CHEBI:58349"/>
        <dbReference type="EC" id="1.3.1.21"/>
    </reaction>
    <physiologicalReaction direction="right-to-left" evidence="21">
        <dbReference type="Rhea" id="RHEA:23986"/>
    </physiologicalReaction>
</comment>
<evidence type="ECO:0000256" key="14">
    <source>
        <dbReference type="ARBA" id="ARBA00023098"/>
    </source>
</evidence>
<evidence type="ECO:0000256" key="16">
    <source>
        <dbReference type="ARBA" id="ARBA00023166"/>
    </source>
</evidence>
<feature type="transmembrane region" description="Helical" evidence="24">
    <location>
        <begin position="323"/>
        <end position="345"/>
    </location>
</feature>
<feature type="transmembrane region" description="Helical" evidence="24">
    <location>
        <begin position="134"/>
        <end position="153"/>
    </location>
</feature>
<dbReference type="Gene3D" id="1.20.120.1630">
    <property type="match status" value="1"/>
</dbReference>
<feature type="transmembrane region" description="Helical" evidence="24">
    <location>
        <begin position="93"/>
        <end position="113"/>
    </location>
</feature>
<evidence type="ECO:0000256" key="5">
    <source>
        <dbReference type="ARBA" id="ARBA00022548"/>
    </source>
</evidence>
<evidence type="ECO:0000256" key="13">
    <source>
        <dbReference type="ARBA" id="ARBA00023011"/>
    </source>
</evidence>
<dbReference type="RefSeq" id="XP_022242848.1">
    <property type="nucleotide sequence ID" value="XM_022387140.1"/>
</dbReference>
<evidence type="ECO:0000256" key="18">
    <source>
        <dbReference type="ARBA" id="ARBA00038851"/>
    </source>
</evidence>
<name>A0ABM1SGU3_LIMPO</name>
<keyword evidence="8" id="KW-0256">Endoplasmic reticulum</keyword>
<keyword evidence="10" id="KW-0752">Steroid biosynthesis</keyword>
<dbReference type="PROSITE" id="PS01017">
    <property type="entry name" value="STEROL_REDUCT_1"/>
    <property type="match status" value="1"/>
</dbReference>
<dbReference type="InterPro" id="IPR018083">
    <property type="entry name" value="Sterol_reductase_CS"/>
</dbReference>
<feature type="transmembrane region" description="Helical" evidence="24">
    <location>
        <begin position="173"/>
        <end position="194"/>
    </location>
</feature>
<evidence type="ECO:0000256" key="17">
    <source>
        <dbReference type="ARBA" id="ARBA00023221"/>
    </source>
</evidence>
<evidence type="ECO:0000256" key="19">
    <source>
        <dbReference type="ARBA" id="ARBA00039984"/>
    </source>
</evidence>
<feature type="region of interest" description="Disordered" evidence="23">
    <location>
        <begin position="1"/>
        <end position="27"/>
    </location>
</feature>
<evidence type="ECO:0000256" key="7">
    <source>
        <dbReference type="ARBA" id="ARBA00022778"/>
    </source>
</evidence>
<feature type="transmembrane region" description="Helical" evidence="24">
    <location>
        <begin position="256"/>
        <end position="277"/>
    </location>
</feature>
<dbReference type="Pfam" id="PF01222">
    <property type="entry name" value="ERG4_ERG24"/>
    <property type="match status" value="1"/>
</dbReference>
<keyword evidence="6 24" id="KW-0812">Transmembrane</keyword>
<comment type="catalytic activity">
    <reaction evidence="22">
        <text>7-dehydrodesmosterol + NADPH + H(+) = desmosterol + NADP(+)</text>
        <dbReference type="Rhea" id="RHEA:46740"/>
        <dbReference type="ChEBI" id="CHEBI:15378"/>
        <dbReference type="ChEBI" id="CHEBI:17737"/>
        <dbReference type="ChEBI" id="CHEBI:27910"/>
        <dbReference type="ChEBI" id="CHEBI:57783"/>
        <dbReference type="ChEBI" id="CHEBI:58349"/>
    </reaction>
    <physiologicalReaction direction="left-to-right" evidence="22">
        <dbReference type="Rhea" id="RHEA:46741"/>
    </physiologicalReaction>
</comment>
<evidence type="ECO:0000313" key="25">
    <source>
        <dbReference type="Proteomes" id="UP000694941"/>
    </source>
</evidence>
<feature type="transmembrane region" description="Helical" evidence="24">
    <location>
        <begin position="418"/>
        <end position="436"/>
    </location>
</feature>
<dbReference type="Proteomes" id="UP000694941">
    <property type="component" value="Unplaced"/>
</dbReference>
<evidence type="ECO:0000256" key="8">
    <source>
        <dbReference type="ARBA" id="ARBA00022824"/>
    </source>
</evidence>
<keyword evidence="15 24" id="KW-0472">Membrane</keyword>
<keyword evidence="17" id="KW-0753">Steroid metabolism</keyword>
<evidence type="ECO:0000256" key="12">
    <source>
        <dbReference type="ARBA" id="ARBA00023002"/>
    </source>
</evidence>
<dbReference type="InterPro" id="IPR001171">
    <property type="entry name" value="ERG24_DHCR-like"/>
</dbReference>
<reference evidence="26" key="1">
    <citation type="submission" date="2025-08" db="UniProtKB">
        <authorList>
            <consortium name="RefSeq"/>
        </authorList>
    </citation>
    <scope>IDENTIFICATION</scope>
    <source>
        <tissue evidence="26">Muscle</tissue>
    </source>
</reference>
<evidence type="ECO:0000256" key="1">
    <source>
        <dbReference type="ARBA" id="ARBA00004477"/>
    </source>
</evidence>
<dbReference type="EC" id="1.3.1.21" evidence="18"/>
<gene>
    <name evidence="26" type="primary">LOC106460435</name>
</gene>
<evidence type="ECO:0000256" key="9">
    <source>
        <dbReference type="ARBA" id="ARBA00022857"/>
    </source>
</evidence>